<dbReference type="EMBL" id="SLWF01000037">
    <property type="protein sequence ID" value="TCN78835.1"/>
    <property type="molecule type" value="Genomic_DNA"/>
</dbReference>
<name>A0A4R2F3E2_9GAMM</name>
<dbReference type="SUPFAM" id="SSF56112">
    <property type="entry name" value="Protein kinase-like (PK-like)"/>
    <property type="match status" value="1"/>
</dbReference>
<dbReference type="Pfam" id="PF01636">
    <property type="entry name" value="APH"/>
    <property type="match status" value="1"/>
</dbReference>
<dbReference type="InterPro" id="IPR011009">
    <property type="entry name" value="Kinase-like_dom_sf"/>
</dbReference>
<evidence type="ECO:0000259" key="3">
    <source>
        <dbReference type="Pfam" id="PF01636"/>
    </source>
</evidence>
<dbReference type="AlphaFoldDB" id="A0A4R2F3E2"/>
<evidence type="ECO:0000313" key="4">
    <source>
        <dbReference type="EMBL" id="TCN78835.1"/>
    </source>
</evidence>
<keyword evidence="5" id="KW-1185">Reference proteome</keyword>
<evidence type="ECO:0000313" key="5">
    <source>
        <dbReference type="Proteomes" id="UP000294832"/>
    </source>
</evidence>
<evidence type="ECO:0000256" key="2">
    <source>
        <dbReference type="ARBA" id="ARBA00022840"/>
    </source>
</evidence>
<keyword evidence="1" id="KW-0547">Nucleotide-binding</keyword>
<dbReference type="PANTHER" id="PTHR33540">
    <property type="entry name" value="TRNA THREONYLCARBAMOYLADENOSINE BIOSYNTHESIS PROTEIN TSAE"/>
    <property type="match status" value="1"/>
</dbReference>
<dbReference type="Gene3D" id="3.30.200.20">
    <property type="entry name" value="Phosphorylase Kinase, domain 1"/>
    <property type="match status" value="1"/>
</dbReference>
<reference evidence="4 5" key="1">
    <citation type="submission" date="2019-03" db="EMBL/GenBank/DDBJ databases">
        <title>Freshwater and sediment microbial communities from various areas in North America, analyzing microbe dynamics in response to fracking.</title>
        <authorList>
            <person name="Lamendella R."/>
        </authorList>
    </citation>
    <scope>NUCLEOTIDE SEQUENCE [LARGE SCALE GENOMIC DNA]</scope>
    <source>
        <strain evidence="4 5">74A</strain>
    </source>
</reference>
<feature type="domain" description="Aminoglycoside phosphotransferase" evidence="3">
    <location>
        <begin position="24"/>
        <end position="241"/>
    </location>
</feature>
<dbReference type="Gene3D" id="3.90.1200.10">
    <property type="match status" value="1"/>
</dbReference>
<dbReference type="PANTHER" id="PTHR33540:SF1">
    <property type="entry name" value="N-ACETYLMURAMATE_N-ACETYLGLUCOSAMINE KINASE"/>
    <property type="match status" value="1"/>
</dbReference>
<gene>
    <name evidence="4" type="ORF">EDC91_1379</name>
</gene>
<evidence type="ECO:0000256" key="1">
    <source>
        <dbReference type="ARBA" id="ARBA00022741"/>
    </source>
</evidence>
<dbReference type="InterPro" id="IPR002575">
    <property type="entry name" value="Aminoglycoside_PTrfase"/>
</dbReference>
<organism evidence="4 5">
    <name type="scientific">Shewanella fodinae</name>
    <dbReference type="NCBI Taxonomy" id="552357"/>
    <lineage>
        <taxon>Bacteria</taxon>
        <taxon>Pseudomonadati</taxon>
        <taxon>Pseudomonadota</taxon>
        <taxon>Gammaproteobacteria</taxon>
        <taxon>Alteromonadales</taxon>
        <taxon>Shewanellaceae</taxon>
        <taxon>Shewanella</taxon>
    </lineage>
</organism>
<accession>A0A4R2F3E2</accession>
<comment type="caution">
    <text evidence="4">The sequence shown here is derived from an EMBL/GenBank/DDBJ whole genome shotgun (WGS) entry which is preliminary data.</text>
</comment>
<sequence>MSDSRFLQLQQWLACHFGVPVNMTLISGDASFRRYFRVVTGAKSYIVADSPPEQLDNRPFLALAQAYQQANIPVPRIIAVNETEGFILQQDLGDQQLLSRLNIDNVSDWYRQALALLPKIAKVTRSNLAPLPQYDAAFVQRELTIFPEWLLAKHWQLSLNSSEQQLLQRVFEVLTENALAQPRVGMHRDFHSRNLMVYHQQLYVIDFQDAVQGPITYDAVSLLRDCYIRWPDSIVEELRDAFYQQCLTQQLLDHQVTAEQFGRWFDLMGLQRHIKAAGIFARLLHRDGKSGYIKDIPLTLGYIADVSERYPQLQPFGNWVRHRLLPLCGEHC</sequence>
<protein>
    <recommendedName>
        <fullName evidence="3">Aminoglycoside phosphotransferase domain-containing protein</fullName>
    </recommendedName>
</protein>
<dbReference type="Proteomes" id="UP000294832">
    <property type="component" value="Unassembled WGS sequence"/>
</dbReference>
<dbReference type="GO" id="GO:0005524">
    <property type="term" value="F:ATP binding"/>
    <property type="evidence" value="ECO:0007669"/>
    <property type="project" value="UniProtKB-KW"/>
</dbReference>
<proteinExistence type="predicted"/>
<keyword evidence="2" id="KW-0067">ATP-binding</keyword>